<dbReference type="InterPro" id="IPR050772">
    <property type="entry name" value="Hydratase-Decarb/MhpD_sf"/>
</dbReference>
<dbReference type="Gene3D" id="3.90.850.10">
    <property type="entry name" value="Fumarylacetoacetase-like, C-terminal domain"/>
    <property type="match status" value="1"/>
</dbReference>
<dbReference type="PANTHER" id="PTHR30143">
    <property type="entry name" value="ACID HYDRATASE"/>
    <property type="match status" value="1"/>
</dbReference>
<dbReference type="RefSeq" id="WP_343800492.1">
    <property type="nucleotide sequence ID" value="NZ_BAAAET010000001.1"/>
</dbReference>
<evidence type="ECO:0000259" key="2">
    <source>
        <dbReference type="Pfam" id="PF01557"/>
    </source>
</evidence>
<protein>
    <submittedName>
        <fullName evidence="3">Fumarylacetoacetate hydrolase family protein</fullName>
    </submittedName>
</protein>
<accession>A0ABN1I0Y2</accession>
<dbReference type="GO" id="GO:0016787">
    <property type="term" value="F:hydrolase activity"/>
    <property type="evidence" value="ECO:0007669"/>
    <property type="project" value="UniProtKB-KW"/>
</dbReference>
<dbReference type="PANTHER" id="PTHR30143:SF0">
    <property type="entry name" value="2-KETO-4-PENTENOATE HYDRATASE"/>
    <property type="match status" value="1"/>
</dbReference>
<evidence type="ECO:0000313" key="4">
    <source>
        <dbReference type="Proteomes" id="UP001499915"/>
    </source>
</evidence>
<name>A0ABN1I0Y2_9GAMM</name>
<dbReference type="EMBL" id="BAAAET010000001">
    <property type="protein sequence ID" value="GAA0680114.1"/>
    <property type="molecule type" value="Genomic_DNA"/>
</dbReference>
<dbReference type="InterPro" id="IPR011234">
    <property type="entry name" value="Fumarylacetoacetase-like_C"/>
</dbReference>
<keyword evidence="3" id="KW-0378">Hydrolase</keyword>
<sequence>MNTSLINSPLINQLGSELHIALKEGCTLSPLVERYPELSIDDAYHISLQTLKLREADGERVIGKKIGVTSKAVQEMLNVHQPDFGFLTDRMHFADGAEVSLSETGLIQPRAEGEIAFCLKADLTGPGVTAEDVLAATEWVAPCFEIVDSRIDDWRISIVDTVADNASCGVFVIGDTHTDPNTLDLAAVAMQIEKNGEPAGSGLGSAVQGHPAEAVAWLANTLGEYGIPFRKGEIILSGALAPLIPATAGDHFSLTAEGLGSCSIRFVE</sequence>
<organism evidence="3 4">
    <name type="scientific">Marinobacterium maritimum</name>
    <dbReference type="NCBI Taxonomy" id="500162"/>
    <lineage>
        <taxon>Bacteria</taxon>
        <taxon>Pseudomonadati</taxon>
        <taxon>Pseudomonadota</taxon>
        <taxon>Gammaproteobacteria</taxon>
        <taxon>Oceanospirillales</taxon>
        <taxon>Oceanospirillaceae</taxon>
        <taxon>Marinobacterium</taxon>
    </lineage>
</organism>
<keyword evidence="1" id="KW-0456">Lyase</keyword>
<gene>
    <name evidence="3" type="ORF">GCM10009104_00490</name>
</gene>
<dbReference type="Pfam" id="PF01557">
    <property type="entry name" value="FAA_hydrolase"/>
    <property type="match status" value="1"/>
</dbReference>
<dbReference type="Proteomes" id="UP001499915">
    <property type="component" value="Unassembled WGS sequence"/>
</dbReference>
<reference evidence="3 4" key="1">
    <citation type="journal article" date="2019" name="Int. J. Syst. Evol. Microbiol.">
        <title>The Global Catalogue of Microorganisms (GCM) 10K type strain sequencing project: providing services to taxonomists for standard genome sequencing and annotation.</title>
        <authorList>
            <consortium name="The Broad Institute Genomics Platform"/>
            <consortium name="The Broad Institute Genome Sequencing Center for Infectious Disease"/>
            <person name="Wu L."/>
            <person name="Ma J."/>
        </authorList>
    </citation>
    <scope>NUCLEOTIDE SEQUENCE [LARGE SCALE GENOMIC DNA]</scope>
    <source>
        <strain evidence="3 4">JCM 15134</strain>
    </source>
</reference>
<dbReference type="SUPFAM" id="SSF56529">
    <property type="entry name" value="FAH"/>
    <property type="match status" value="1"/>
</dbReference>
<evidence type="ECO:0000313" key="3">
    <source>
        <dbReference type="EMBL" id="GAA0680114.1"/>
    </source>
</evidence>
<evidence type="ECO:0000256" key="1">
    <source>
        <dbReference type="ARBA" id="ARBA00023239"/>
    </source>
</evidence>
<feature type="domain" description="Fumarylacetoacetase-like C-terminal" evidence="2">
    <location>
        <begin position="72"/>
        <end position="265"/>
    </location>
</feature>
<proteinExistence type="predicted"/>
<keyword evidence="4" id="KW-1185">Reference proteome</keyword>
<dbReference type="InterPro" id="IPR036663">
    <property type="entry name" value="Fumarylacetoacetase_C_sf"/>
</dbReference>
<comment type="caution">
    <text evidence="3">The sequence shown here is derived from an EMBL/GenBank/DDBJ whole genome shotgun (WGS) entry which is preliminary data.</text>
</comment>